<dbReference type="Gene3D" id="2.60.40.680">
    <property type="match status" value="1"/>
</dbReference>
<reference evidence="2 3" key="1">
    <citation type="submission" date="2020-10" db="EMBL/GenBank/DDBJ databases">
        <title>Connecting structure to function with the recovery of over 1000 high-quality activated sludge metagenome-assembled genomes encoding full-length rRNA genes using long-read sequencing.</title>
        <authorList>
            <person name="Singleton C.M."/>
            <person name="Petriglieri F."/>
            <person name="Kristensen J.M."/>
            <person name="Kirkegaard R.H."/>
            <person name="Michaelsen T.Y."/>
            <person name="Andersen M.H."/>
            <person name="Karst S.M."/>
            <person name="Dueholm M.S."/>
            <person name="Nielsen P.H."/>
            <person name="Albertsen M."/>
        </authorList>
    </citation>
    <scope>NUCLEOTIDE SEQUENCE [LARGE SCALE GENOMIC DNA]</scope>
    <source>
        <strain evidence="2">EsbW_18-Q3-R4-48_BATAC.285</strain>
    </source>
</reference>
<evidence type="ECO:0000313" key="3">
    <source>
        <dbReference type="Proteomes" id="UP000697998"/>
    </source>
</evidence>
<gene>
    <name evidence="2" type="ORF">IPJ27_13235</name>
</gene>
<dbReference type="GO" id="GO:0030246">
    <property type="term" value="F:carbohydrate binding"/>
    <property type="evidence" value="ECO:0007669"/>
    <property type="project" value="InterPro"/>
</dbReference>
<protein>
    <recommendedName>
        <fullName evidence="4">Cohesin domain-containing protein</fullName>
    </recommendedName>
</protein>
<proteinExistence type="predicted"/>
<name>A0A935PYD0_9PROT</name>
<dbReference type="EMBL" id="JADJMH010000012">
    <property type="protein sequence ID" value="MBK7675633.1"/>
    <property type="molecule type" value="Genomic_DNA"/>
</dbReference>
<accession>A0A935PYD0</accession>
<dbReference type="Proteomes" id="UP000697998">
    <property type="component" value="Unassembled WGS sequence"/>
</dbReference>
<evidence type="ECO:0000313" key="2">
    <source>
        <dbReference type="EMBL" id="MBK7675633.1"/>
    </source>
</evidence>
<organism evidence="2 3">
    <name type="scientific">Candidatus Accumulibacter proximus</name>
    <dbReference type="NCBI Taxonomy" id="2954385"/>
    <lineage>
        <taxon>Bacteria</taxon>
        <taxon>Pseudomonadati</taxon>
        <taxon>Pseudomonadota</taxon>
        <taxon>Betaproteobacteria</taxon>
        <taxon>Candidatus Accumulibacter</taxon>
    </lineage>
</organism>
<dbReference type="InterPro" id="IPR008965">
    <property type="entry name" value="CBM2/CBM3_carb-bd_dom_sf"/>
</dbReference>
<dbReference type="SUPFAM" id="SSF49384">
    <property type="entry name" value="Carbohydrate-binding domain"/>
    <property type="match status" value="1"/>
</dbReference>
<sequence length="181" mass="18897">MTLGTMLRTLLPCALLAAVPAYAMPFSVAAPASAEQGDWITVSLLFDGSTAGLEGALLRLTFDGSVFDYQSPPLGSVGLVGSDRRGRWGVGKLERSELGGSLEQVDFSWATTLGPAGKGPLVDVGFLIKAGAPFGSSEIVFQSLLASDYDIPRTSGTVRVMAKQGTRIPEPGAAMLSDWES</sequence>
<keyword evidence="1" id="KW-0732">Signal</keyword>
<comment type="caution">
    <text evidence="2">The sequence shown here is derived from an EMBL/GenBank/DDBJ whole genome shotgun (WGS) entry which is preliminary data.</text>
</comment>
<evidence type="ECO:0000256" key="1">
    <source>
        <dbReference type="SAM" id="SignalP"/>
    </source>
</evidence>
<dbReference type="AlphaFoldDB" id="A0A935PYD0"/>
<evidence type="ECO:0008006" key="4">
    <source>
        <dbReference type="Google" id="ProtNLM"/>
    </source>
</evidence>
<feature type="signal peptide" evidence="1">
    <location>
        <begin position="1"/>
        <end position="23"/>
    </location>
</feature>
<feature type="chain" id="PRO_5037450521" description="Cohesin domain-containing protein" evidence="1">
    <location>
        <begin position="24"/>
        <end position="181"/>
    </location>
</feature>